<gene>
    <name evidence="6" type="ORF">OnM2_074008</name>
</gene>
<dbReference type="STRING" id="212602.A0A420HJ16"/>
<feature type="compositionally biased region" description="Polar residues" evidence="4">
    <location>
        <begin position="34"/>
        <end position="47"/>
    </location>
</feature>
<comment type="caution">
    <text evidence="6">The sequence shown here is derived from an EMBL/GenBank/DDBJ whole genome shotgun (WGS) entry which is preliminary data.</text>
</comment>
<organism evidence="6 7">
    <name type="scientific">Erysiphe neolycopersici</name>
    <dbReference type="NCBI Taxonomy" id="212602"/>
    <lineage>
        <taxon>Eukaryota</taxon>
        <taxon>Fungi</taxon>
        <taxon>Dikarya</taxon>
        <taxon>Ascomycota</taxon>
        <taxon>Pezizomycotina</taxon>
        <taxon>Leotiomycetes</taxon>
        <taxon>Erysiphales</taxon>
        <taxon>Erysiphaceae</taxon>
        <taxon>Erysiphe</taxon>
    </lineage>
</organism>
<keyword evidence="2 3" id="KW-0694">RNA-binding</keyword>
<sequence>MSYQQTAKPEITTYNHPASNMYNQHPARSHRDPQVSSAPLSQNTSTSDASINTLVGQFTSMTLPTANLASAATLGPGQLPVSGSQYFYNPTDNTYLVTPNLYPTQTLGANQAAEGNFGSYAATLPYFTQSAYHGCVPSLQLMPYTPSSRANSGFYPDRAELLYKEVPGLENRRGSYSTNDSVPGTPHYGSLSQREQAKIVTIDRSPFGSTPSPQTMPSQNVDQHNVKPLPYKPLPITSTLDALLLQYPAIPRAVPAVFTPRENMRTLEQSLSNPIPGNRNVYIRGLHPNTDDATLASFACRFGKIETSKAIIDTSSGACKGFGFAKYFSVRDSELCIRGFYKLGYEVGFARESFNSRLKAEGDEGSTNLYVSNLPKNMTEAVELGAIFIDYTVQSSRILRDNQNNSRGVGFARFESREVCEEIIARFHGQAIGEEGLLLQVRYADTPAQKDLKRITTERRQFRTQEYNVGAYGATAEYLTFSPQMASPVVPRATQIARHFPNSRASGSWKREQTGQ</sequence>
<reference evidence="6 7" key="1">
    <citation type="journal article" date="2018" name="BMC Genomics">
        <title>Comparative genome analyses reveal sequence features reflecting distinct modes of host-adaptation between dicot and monocot powdery mildew.</title>
        <authorList>
            <person name="Wu Y."/>
            <person name="Ma X."/>
            <person name="Pan Z."/>
            <person name="Kale S.D."/>
            <person name="Song Y."/>
            <person name="King H."/>
            <person name="Zhang Q."/>
            <person name="Presley C."/>
            <person name="Deng X."/>
            <person name="Wei C.I."/>
            <person name="Xiao S."/>
        </authorList>
    </citation>
    <scope>NUCLEOTIDE SEQUENCE [LARGE SCALE GENOMIC DNA]</scope>
    <source>
        <strain evidence="6">UMSG2</strain>
    </source>
</reference>
<dbReference type="InterPro" id="IPR000504">
    <property type="entry name" value="RRM_dom"/>
</dbReference>
<dbReference type="Proteomes" id="UP000286134">
    <property type="component" value="Unassembled WGS sequence"/>
</dbReference>
<feature type="domain" description="RRM" evidence="5">
    <location>
        <begin position="367"/>
        <end position="446"/>
    </location>
</feature>
<keyword evidence="7" id="KW-1185">Reference proteome</keyword>
<dbReference type="SUPFAM" id="SSF54928">
    <property type="entry name" value="RNA-binding domain, RBD"/>
    <property type="match status" value="2"/>
</dbReference>
<dbReference type="PROSITE" id="PS50102">
    <property type="entry name" value="RRM"/>
    <property type="match status" value="2"/>
</dbReference>
<dbReference type="OrthoDB" id="271725at2759"/>
<dbReference type="Pfam" id="PF00076">
    <property type="entry name" value="RRM_1"/>
    <property type="match status" value="2"/>
</dbReference>
<proteinExistence type="predicted"/>
<dbReference type="InterPro" id="IPR035979">
    <property type="entry name" value="RBD_domain_sf"/>
</dbReference>
<evidence type="ECO:0000256" key="3">
    <source>
        <dbReference type="PROSITE-ProRule" id="PRU00176"/>
    </source>
</evidence>
<feature type="compositionally biased region" description="Polar residues" evidence="4">
    <location>
        <begin position="1"/>
        <end position="23"/>
    </location>
</feature>
<accession>A0A420HJ16</accession>
<evidence type="ECO:0000256" key="2">
    <source>
        <dbReference type="ARBA" id="ARBA00022884"/>
    </source>
</evidence>
<name>A0A420HJ16_9PEZI</name>
<dbReference type="GO" id="GO:0003723">
    <property type="term" value="F:RNA binding"/>
    <property type="evidence" value="ECO:0007669"/>
    <property type="project" value="UniProtKB-UniRule"/>
</dbReference>
<protein>
    <submittedName>
        <fullName evidence="6">Putative meiotic RNA-binding protein 1/putative sporulation-specific protein 5</fullName>
    </submittedName>
</protein>
<dbReference type="AlphaFoldDB" id="A0A420HJ16"/>
<evidence type="ECO:0000313" key="6">
    <source>
        <dbReference type="EMBL" id="RKF57414.1"/>
    </source>
</evidence>
<evidence type="ECO:0000259" key="5">
    <source>
        <dbReference type="PROSITE" id="PS50102"/>
    </source>
</evidence>
<feature type="region of interest" description="Disordered" evidence="4">
    <location>
        <begin position="170"/>
        <end position="194"/>
    </location>
</feature>
<dbReference type="InterPro" id="IPR012677">
    <property type="entry name" value="Nucleotide-bd_a/b_plait_sf"/>
</dbReference>
<dbReference type="Gene3D" id="3.30.70.330">
    <property type="match status" value="2"/>
</dbReference>
<feature type="domain" description="RRM" evidence="5">
    <location>
        <begin position="279"/>
        <end position="352"/>
    </location>
</feature>
<dbReference type="FunFam" id="3.30.70.330:FF:000468">
    <property type="entry name" value="Related to single-stranded DNA-binding protein MSSP-1"/>
    <property type="match status" value="1"/>
</dbReference>
<evidence type="ECO:0000256" key="4">
    <source>
        <dbReference type="SAM" id="MobiDB-lite"/>
    </source>
</evidence>
<dbReference type="PANTHER" id="PTHR24012">
    <property type="entry name" value="RNA BINDING PROTEIN"/>
    <property type="match status" value="1"/>
</dbReference>
<evidence type="ECO:0000313" key="7">
    <source>
        <dbReference type="Proteomes" id="UP000286134"/>
    </source>
</evidence>
<evidence type="ECO:0000256" key="1">
    <source>
        <dbReference type="ARBA" id="ARBA00022737"/>
    </source>
</evidence>
<dbReference type="EMBL" id="MCFK01007435">
    <property type="protein sequence ID" value="RKF57414.1"/>
    <property type="molecule type" value="Genomic_DNA"/>
</dbReference>
<dbReference type="FunFam" id="3.30.70.330:FF:000323">
    <property type="entry name" value="RNA binding protein MSSP-2"/>
    <property type="match status" value="1"/>
</dbReference>
<keyword evidence="1" id="KW-0677">Repeat</keyword>
<dbReference type="SMART" id="SM00360">
    <property type="entry name" value="RRM"/>
    <property type="match status" value="2"/>
</dbReference>
<feature type="region of interest" description="Disordered" evidence="4">
    <location>
        <begin position="1"/>
        <end position="47"/>
    </location>
</feature>